<gene>
    <name evidence="10" type="ORF">O0I10_007926</name>
</gene>
<accession>A0AAD7XXE2</accession>
<dbReference type="Pfam" id="PF05557">
    <property type="entry name" value="MAD"/>
    <property type="match status" value="1"/>
</dbReference>
<dbReference type="GO" id="GO:0051315">
    <property type="term" value="P:attachment of mitotic spindle microtubules to kinetochore"/>
    <property type="evidence" value="ECO:0007669"/>
    <property type="project" value="TreeGrafter"/>
</dbReference>
<dbReference type="PANTHER" id="PTHR23168:SF0">
    <property type="entry name" value="MITOTIC SPINDLE ASSEMBLY CHECKPOINT PROTEIN MAD1"/>
    <property type="match status" value="1"/>
</dbReference>
<evidence type="ECO:0000256" key="4">
    <source>
        <dbReference type="ARBA" id="ARBA00022618"/>
    </source>
</evidence>
<keyword evidence="7" id="KW-0131">Cell cycle</keyword>
<feature type="coiled-coil region" evidence="8">
    <location>
        <begin position="313"/>
        <end position="368"/>
    </location>
</feature>
<feature type="region of interest" description="Disordered" evidence="9">
    <location>
        <begin position="484"/>
        <end position="503"/>
    </location>
</feature>
<evidence type="ECO:0000256" key="5">
    <source>
        <dbReference type="ARBA" id="ARBA00022776"/>
    </source>
</evidence>
<evidence type="ECO:0000256" key="8">
    <source>
        <dbReference type="SAM" id="Coils"/>
    </source>
</evidence>
<reference evidence="10 11" key="1">
    <citation type="submission" date="2023-03" db="EMBL/GenBank/DDBJ databases">
        <title>Genome sequence of Lichtheimia ornata CBS 291.66.</title>
        <authorList>
            <person name="Mohabir J.T."/>
            <person name="Shea T.P."/>
            <person name="Kurbessoian T."/>
            <person name="Berby B."/>
            <person name="Fontaine J."/>
            <person name="Livny J."/>
            <person name="Gnirke A."/>
            <person name="Stajich J.E."/>
            <person name="Cuomo C.A."/>
        </authorList>
    </citation>
    <scope>NUCLEOTIDE SEQUENCE [LARGE SCALE GENOMIC DNA]</scope>
    <source>
        <strain evidence="10">CBS 291.66</strain>
    </source>
</reference>
<proteinExistence type="inferred from homology"/>
<evidence type="ECO:0000256" key="3">
    <source>
        <dbReference type="ARBA" id="ARBA00022019"/>
    </source>
</evidence>
<comment type="subcellular location">
    <subcellularLocation>
        <location evidence="1">Nucleus</location>
    </subcellularLocation>
</comment>
<evidence type="ECO:0000256" key="6">
    <source>
        <dbReference type="ARBA" id="ARBA00023242"/>
    </source>
</evidence>
<keyword evidence="11" id="KW-1185">Reference proteome</keyword>
<dbReference type="Proteomes" id="UP001234581">
    <property type="component" value="Unassembled WGS sequence"/>
</dbReference>
<evidence type="ECO:0000256" key="1">
    <source>
        <dbReference type="ARBA" id="ARBA00004123"/>
    </source>
</evidence>
<dbReference type="GO" id="GO:0007094">
    <property type="term" value="P:mitotic spindle assembly checkpoint signaling"/>
    <property type="evidence" value="ECO:0007669"/>
    <property type="project" value="InterPro"/>
</dbReference>
<keyword evidence="5" id="KW-0498">Mitosis</keyword>
<dbReference type="Gene3D" id="3.30.457.60">
    <property type="match status" value="1"/>
</dbReference>
<feature type="coiled-coil region" evidence="8">
    <location>
        <begin position="415"/>
        <end position="442"/>
    </location>
</feature>
<keyword evidence="6" id="KW-0539">Nucleus</keyword>
<organism evidence="10 11">
    <name type="scientific">Lichtheimia ornata</name>
    <dbReference type="NCBI Taxonomy" id="688661"/>
    <lineage>
        <taxon>Eukaryota</taxon>
        <taxon>Fungi</taxon>
        <taxon>Fungi incertae sedis</taxon>
        <taxon>Mucoromycota</taxon>
        <taxon>Mucoromycotina</taxon>
        <taxon>Mucoromycetes</taxon>
        <taxon>Mucorales</taxon>
        <taxon>Lichtheimiaceae</taxon>
        <taxon>Lichtheimia</taxon>
    </lineage>
</organism>
<evidence type="ECO:0000256" key="2">
    <source>
        <dbReference type="ARBA" id="ARBA00008029"/>
    </source>
</evidence>
<name>A0AAD7XXE2_9FUNG</name>
<evidence type="ECO:0000256" key="7">
    <source>
        <dbReference type="ARBA" id="ARBA00023306"/>
    </source>
</evidence>
<feature type="coiled-coil region" evidence="8">
    <location>
        <begin position="513"/>
        <end position="540"/>
    </location>
</feature>
<dbReference type="GO" id="GO:0000776">
    <property type="term" value="C:kinetochore"/>
    <property type="evidence" value="ECO:0007669"/>
    <property type="project" value="TreeGrafter"/>
</dbReference>
<dbReference type="GO" id="GO:0051301">
    <property type="term" value="P:cell division"/>
    <property type="evidence" value="ECO:0007669"/>
    <property type="project" value="UniProtKB-KW"/>
</dbReference>
<dbReference type="EMBL" id="JARTCD010000040">
    <property type="protein sequence ID" value="KAJ8656361.1"/>
    <property type="molecule type" value="Genomic_DNA"/>
</dbReference>
<dbReference type="AlphaFoldDB" id="A0AAD7XXE2"/>
<dbReference type="InterPro" id="IPR008672">
    <property type="entry name" value="Mad1"/>
</dbReference>
<evidence type="ECO:0000256" key="9">
    <source>
        <dbReference type="SAM" id="MobiDB-lite"/>
    </source>
</evidence>
<feature type="coiled-coil region" evidence="8">
    <location>
        <begin position="47"/>
        <end position="287"/>
    </location>
</feature>
<sequence length="679" mass="79244">MSNDDRPRITRELVYRNVSRSPNKAMDHLVEDGKYLTHKSKRIAEAIEKLRKEIKAGDLERDKLKASFKLERQDLSLQLEALIKQNTEAKERAVYHMNQYNDAASKLQLIKEEHASIADKLRRTIQDLRDENGQLNDQLINTQRQYEATRDRLTQVEDQMQYEMQRLQTELDCLKQINEHHEQSNKEYKQHLEALFAEDQPMDDKEFDAQFMAELDDQCKQQAKVIEQLEKKNIDMSNALDQYKQRYPDLAKLDEEQHRIDRELKEAERIRQQNVELKVENDQLKAQAAAWTKYLESESIDKYSSPQEIVFKLSTGRAAMREAEIRAEKLERELEERNAREEEQTKMLEDLKIKLAESEQARKRDMLENESLSKDKKMLEIHRDLLEHQLTVISKVEEANASTSDSNDFPLTQRLAELETLLKEHQQELSSTRAQLAEAKASIFNGRILELKSNPASMEQHVRQEQLENLRLENRQLLKELFEKDNGQQQQQPLSGDNEEAAEQRITVPKSTIENLQTEAKALSAKIASKEKRILRLQQVFATKFEEIDHVIQSLLGYSMDFRSDGTVRVCSTSVHESELVFLFKSGANDEVNFRIVGSMKDEYMQRLQGTYDTFVHEQHNIPAFLSSVTLELMNSVGEDQGYGYESQEESNEDDYYYEENHDMEAPGNTEDDAIMIDD</sequence>
<comment type="caution">
    <text evidence="10">The sequence shown here is derived from an EMBL/GenBank/DDBJ whole genome shotgun (WGS) entry which is preliminary data.</text>
</comment>
<dbReference type="GeneID" id="83215333"/>
<protein>
    <recommendedName>
        <fullName evidence="3">Spindle assembly checkpoint component MAD1</fullName>
    </recommendedName>
</protein>
<keyword evidence="4" id="KW-0132">Cell division</keyword>
<evidence type="ECO:0000313" key="11">
    <source>
        <dbReference type="Proteomes" id="UP001234581"/>
    </source>
</evidence>
<evidence type="ECO:0000313" key="10">
    <source>
        <dbReference type="EMBL" id="KAJ8656361.1"/>
    </source>
</evidence>
<dbReference type="GO" id="GO:0005635">
    <property type="term" value="C:nuclear envelope"/>
    <property type="evidence" value="ECO:0007669"/>
    <property type="project" value="TreeGrafter"/>
</dbReference>
<dbReference type="PANTHER" id="PTHR23168">
    <property type="entry name" value="MITOTIC SPINDLE ASSEMBLY CHECKPOINT PROTEIN MAD1 MITOTIC ARREST DEFICIENT-LIKE PROTEIN 1"/>
    <property type="match status" value="1"/>
</dbReference>
<comment type="similarity">
    <text evidence="2">Belongs to the MAD1 family.</text>
</comment>
<dbReference type="GO" id="GO:0072686">
    <property type="term" value="C:mitotic spindle"/>
    <property type="evidence" value="ECO:0007669"/>
    <property type="project" value="TreeGrafter"/>
</dbReference>
<dbReference type="RefSeq" id="XP_058341274.1">
    <property type="nucleotide sequence ID" value="XM_058487936.1"/>
</dbReference>
<keyword evidence="8" id="KW-0175">Coiled coil</keyword>